<dbReference type="AlphaFoldDB" id="A0A644W6N5"/>
<dbReference type="PANTHER" id="PTHR35401">
    <property type="entry name" value="COPG FAMILY HELIX-TURN-HELIX PROTEIN-RELATED-RELATED"/>
    <property type="match status" value="1"/>
</dbReference>
<proteinExistence type="predicted"/>
<organism evidence="2">
    <name type="scientific">bioreactor metagenome</name>
    <dbReference type="NCBI Taxonomy" id="1076179"/>
    <lineage>
        <taxon>unclassified sequences</taxon>
        <taxon>metagenomes</taxon>
        <taxon>ecological metagenomes</taxon>
    </lineage>
</organism>
<dbReference type="Pfam" id="PF08681">
    <property type="entry name" value="TacA1"/>
    <property type="match status" value="1"/>
</dbReference>
<dbReference type="GO" id="GO:0006355">
    <property type="term" value="P:regulation of DNA-templated transcription"/>
    <property type="evidence" value="ECO:0007669"/>
    <property type="project" value="InterPro"/>
</dbReference>
<sequence>MYGYFPYICINKLTITMSTTTSDTARFDARLPKEQKLLFEKAALLGGYRNLTDFIFAAAQDKAKEIIKERELVIASERDSQVFFDAITNPEKPAQTLKKALADYKSFVAKS</sequence>
<protein>
    <recommendedName>
        <fullName evidence="3">DUF1778 domain-containing protein</fullName>
    </recommendedName>
</protein>
<reference evidence="2" key="1">
    <citation type="submission" date="2019-08" db="EMBL/GenBank/DDBJ databases">
        <authorList>
            <person name="Kucharzyk K."/>
            <person name="Murdoch R.W."/>
            <person name="Higgins S."/>
            <person name="Loffler F."/>
        </authorList>
    </citation>
    <scope>NUCLEOTIDE SEQUENCE</scope>
</reference>
<dbReference type="PANTHER" id="PTHR35401:SF2">
    <property type="entry name" value="ABC-TYPE TRANSPORT SYSTEM"/>
    <property type="match status" value="1"/>
</dbReference>
<dbReference type="Gene3D" id="1.20.5.780">
    <property type="entry name" value="Single helix bin"/>
    <property type="match status" value="1"/>
</dbReference>
<dbReference type="InterPro" id="IPR010985">
    <property type="entry name" value="Ribbon_hlx_hlx"/>
</dbReference>
<name>A0A644W6N5_9ZZZZ</name>
<dbReference type="SUPFAM" id="SSF47598">
    <property type="entry name" value="Ribbon-helix-helix"/>
    <property type="match status" value="1"/>
</dbReference>
<gene>
    <name evidence="2" type="ORF">SDC9_45637</name>
</gene>
<evidence type="ECO:0000313" key="2">
    <source>
        <dbReference type="EMBL" id="MPL99419.1"/>
    </source>
</evidence>
<evidence type="ECO:0000256" key="1">
    <source>
        <dbReference type="ARBA" id="ARBA00022649"/>
    </source>
</evidence>
<dbReference type="InterPro" id="IPR014795">
    <property type="entry name" value="TacA_1-like"/>
</dbReference>
<evidence type="ECO:0008006" key="3">
    <source>
        <dbReference type="Google" id="ProtNLM"/>
    </source>
</evidence>
<accession>A0A644W6N5</accession>
<dbReference type="EMBL" id="VSSQ01000665">
    <property type="protein sequence ID" value="MPL99419.1"/>
    <property type="molecule type" value="Genomic_DNA"/>
</dbReference>
<keyword evidence="1" id="KW-1277">Toxin-antitoxin system</keyword>
<comment type="caution">
    <text evidence="2">The sequence shown here is derived from an EMBL/GenBank/DDBJ whole genome shotgun (WGS) entry which is preliminary data.</text>
</comment>